<dbReference type="GO" id="GO:1903908">
    <property type="term" value="P:positive regulation of plasma membrane raft polarization"/>
    <property type="evidence" value="ECO:0007669"/>
    <property type="project" value="UniProtKB-UniRule"/>
</dbReference>
<keyword evidence="16 32" id="KW-0732">Signal</keyword>
<evidence type="ECO:0000256" key="34">
    <source>
        <dbReference type="SAM" id="MobiDB-lite"/>
    </source>
</evidence>
<comment type="domain">
    <text evidence="32 33">The 17 amino acids long immunosuppressive region is present in many retroviral envelope proteins. Synthetic peptides derived from this relatively conserved sequence inhibit immune function in vitro and in vivo.</text>
</comment>
<feature type="compositionally biased region" description="Basic and acidic residues" evidence="34">
    <location>
        <begin position="723"/>
        <end position="735"/>
    </location>
</feature>
<comment type="function">
    <text evidence="32">Transmembrane protein gp41: Acts as a class I viral fusion protein. Under the current model, the protein has at least 3 conformational states: pre-fusion native state, pre-hairpin intermediate state, and post-fusion hairpin state. During fusion of viral and target intracellular membranes, the coiled coil regions (heptad repeats) assume a trimer-of-hairpins structure, positioning the fusion peptide in close proximity to the C-terminal region of the ectodomain. The formation of this structure appears to drive apposition and subsequent fusion of viral and target cell membranes. Complete fusion occurs in host cell endosomes and is dynamin-dependent, however some lipid transfer might occur at the plasma membrane. The virus undergoes clathrin-dependent internalization long before endosomal fusion, thus minimizing the surface exposure of conserved viral epitopes during fusion and reducing the efficacy of inhibitors targeting these epitopes. Membranes fusion leads to delivery of the nucleocapsid into the cytoplasm.</text>
</comment>
<evidence type="ECO:0000256" key="13">
    <source>
        <dbReference type="ARBA" id="ARBA00022685"/>
    </source>
</evidence>
<evidence type="ECO:0000256" key="30">
    <source>
        <dbReference type="ARBA" id="ARBA00023288"/>
    </source>
</evidence>
<name>F5B1T0_HV1</name>
<dbReference type="GO" id="GO:0052031">
    <property type="term" value="P:symbiont-mediated perturbation of host defense response"/>
    <property type="evidence" value="ECO:0007669"/>
    <property type="project" value="UniProtKB-UniRule"/>
</dbReference>
<keyword evidence="29 32" id="KW-0899">Viral immunoevasion</keyword>
<dbReference type="FunFam" id="2.170.40.20:FF:000003">
    <property type="entry name" value="Envelope glycoprotein gp160"/>
    <property type="match status" value="1"/>
</dbReference>
<keyword evidence="30 32" id="KW-0449">Lipoprotein</keyword>
<keyword evidence="19 32" id="KW-1043">Host membrane</keyword>
<feature type="transmembrane region" description="Helical" evidence="33">
    <location>
        <begin position="508"/>
        <end position="531"/>
    </location>
</feature>
<evidence type="ECO:0000256" key="4">
    <source>
        <dbReference type="ARBA" id="ARBA00004563"/>
    </source>
</evidence>
<evidence type="ECO:0000256" key="27">
    <source>
        <dbReference type="ARBA" id="ARBA00023157"/>
    </source>
</evidence>
<evidence type="ECO:0000256" key="23">
    <source>
        <dbReference type="ARBA" id="ARBA00023046"/>
    </source>
</evidence>
<dbReference type="GO" id="GO:0019064">
    <property type="term" value="P:fusion of virus membrane with host plasma membrane"/>
    <property type="evidence" value="ECO:0007669"/>
    <property type="project" value="UniProtKB-UniRule"/>
</dbReference>
<feature type="coiled-coil region" evidence="32">
    <location>
        <begin position="630"/>
        <end position="664"/>
    </location>
</feature>
<feature type="transmembrane region" description="Helical" evidence="33">
    <location>
        <begin position="15"/>
        <end position="41"/>
    </location>
</feature>
<feature type="domain" description="Human immunodeficiency virus 1 envelope glycoprotein Gp120" evidence="35">
    <location>
        <begin position="136"/>
        <end position="507"/>
    </location>
</feature>
<evidence type="ECO:0000256" key="1">
    <source>
        <dbReference type="ARBA" id="ARBA00004402"/>
    </source>
</evidence>
<comment type="miscellaneous">
    <text evidence="32">HIV-1 lineages are divided in three main groups, M (for Major), O (for Outlier), and N (for New, or Non-M, Non-O). The vast majority of strains found worldwide belong to the group M. Group O seems to be endemic to and largely confined to Cameroon and neighboring countries in West Central Africa, where these viruses represent a small minority of HIV-1 strains. The group N is represented by a limited number of isolates from Cameroonian persons. The group M is further subdivided in 9 clades or subtypes (A to D, F to H, J and K).</text>
</comment>
<feature type="disulfide bond" evidence="32">
    <location>
        <begin position="213"/>
        <end position="242"/>
    </location>
</feature>
<evidence type="ECO:0000256" key="16">
    <source>
        <dbReference type="ARBA" id="ARBA00022729"/>
    </source>
</evidence>
<evidence type="ECO:0000256" key="9">
    <source>
        <dbReference type="ARBA" id="ARBA00022511"/>
    </source>
</evidence>
<comment type="caution">
    <text evidence="32 33">Lacks conserved residue(s) required for the propagation of feature annotation.</text>
</comment>
<evidence type="ECO:0000256" key="15">
    <source>
        <dbReference type="ARBA" id="ARBA00022703"/>
    </source>
</evidence>
<dbReference type="Gene3D" id="1.10.287.210">
    <property type="match status" value="1"/>
</dbReference>
<dbReference type="InterPro" id="IPR036377">
    <property type="entry name" value="Gp120_core_sf"/>
</dbReference>
<feature type="domain" description="Retroviral envelope protein GP41-like" evidence="36">
    <location>
        <begin position="526"/>
        <end position="717"/>
    </location>
</feature>
<evidence type="ECO:0000256" key="7">
    <source>
        <dbReference type="ARBA" id="ARBA00022506"/>
    </source>
</evidence>
<evidence type="ECO:0000256" key="11">
    <source>
        <dbReference type="ARBA" id="ARBA00022581"/>
    </source>
</evidence>
<evidence type="ECO:0000256" key="24">
    <source>
        <dbReference type="ARBA" id="ARBA00023054"/>
    </source>
</evidence>
<evidence type="ECO:0000256" key="29">
    <source>
        <dbReference type="ARBA" id="ARBA00023280"/>
    </source>
</evidence>
<evidence type="ECO:0000256" key="33">
    <source>
        <dbReference type="RuleBase" id="RU363095"/>
    </source>
</evidence>
<keyword evidence="11 32" id="KW-0945">Host-virus interaction</keyword>
<keyword evidence="7 32" id="KW-1168">Fusion of virus membrane with host membrane</keyword>
<keyword evidence="17 32" id="KW-1161">Viral attachment to host cell</keyword>
<feature type="disulfide bond" evidence="32">
    <location>
        <begin position="53"/>
        <end position="73"/>
    </location>
</feature>
<evidence type="ECO:0000256" key="28">
    <source>
        <dbReference type="ARBA" id="ARBA00023180"/>
    </source>
</evidence>
<evidence type="ECO:0000256" key="10">
    <source>
        <dbReference type="ARBA" id="ARBA00022570"/>
    </source>
</evidence>
<dbReference type="GO" id="GO:1903911">
    <property type="term" value="P:positive regulation of receptor clustering"/>
    <property type="evidence" value="ECO:0007669"/>
    <property type="project" value="UniProtKB-UniRule"/>
</dbReference>
<feature type="region of interest" description="Fusion peptide" evidence="32">
    <location>
        <begin position="508"/>
        <end position="528"/>
    </location>
</feature>
<evidence type="ECO:0000313" key="37">
    <source>
        <dbReference type="EMBL" id="AEE40755.1"/>
    </source>
</evidence>
<dbReference type="GO" id="GO:0019031">
    <property type="term" value="C:viral envelope"/>
    <property type="evidence" value="ECO:0007669"/>
    <property type="project" value="UniProtKB-KW"/>
</dbReference>
<feature type="short sequence motif" description="YXXL motif; contains endocytosis signal" evidence="32">
    <location>
        <begin position="709"/>
        <end position="712"/>
    </location>
</feature>
<feature type="lipid moiety-binding region" description="S-palmitoyl cysteine; by host" evidence="32">
    <location>
        <position position="761"/>
    </location>
</feature>
<keyword evidence="15 32" id="KW-0053">Apoptosis</keyword>
<comment type="PTM">
    <text evidence="32">Specific enzymatic cleavages in vivo yield mature proteins. Envelope glycoproteins are synthesized as a inactive precursor that is heavily N-glycosylated and processed likely by host cell furin in the Golgi to yield the mature SU and TM proteins. The cleavage site between SU and TM requires the minimal sequence [KR]-X-[KR]-R. About 2 of the 9 disulfide bonds of gp41 are reduced by P4HB/PDI, following binding to CD4 receptor.</text>
</comment>
<comment type="domain">
    <text evidence="32">The CD4-binding region is targeted by the antibody b12.</text>
</comment>
<comment type="domain">
    <text evidence="32">The YXXL motif is involved in determining the exact site of viral release at the surface of infected mononuclear cells and promotes endocytosis. YXXL and di-leucine endocytosis motifs interact directly or indirectly with the clathrin adapter complexes, opperate independently, and their activities are not additive.</text>
</comment>
<evidence type="ECO:0000256" key="8">
    <source>
        <dbReference type="ARBA" id="ARBA00022510"/>
    </source>
</evidence>
<keyword evidence="8 32" id="KW-1170">Fusion of virus membrane with host endosomal membrane</keyword>
<dbReference type="CDD" id="cd09909">
    <property type="entry name" value="HIV-1-like_HR1-HR2"/>
    <property type="match status" value="1"/>
</dbReference>
<keyword evidence="31 32" id="KW-1160">Virus entry into host cell</keyword>
<comment type="PTM">
    <text evidence="32">Palmitoylation of the transmembrane protein and of Env polyprotein (prior to its proteolytic cleavage) is essential for their association with host cell membrane lipid rafts. Palmitoylation is therefore required for envelope trafficking to classical lipid rafts, but not for viral replication.</text>
</comment>
<dbReference type="EMBL" id="HQ596136">
    <property type="protein sequence ID" value="AEE40755.1"/>
    <property type="molecule type" value="Genomic_RNA"/>
</dbReference>
<evidence type="ECO:0000256" key="21">
    <source>
        <dbReference type="ARBA" id="ARBA00022890"/>
    </source>
</evidence>
<keyword evidence="21 32" id="KW-1164">Virus endocytosis by host</keyword>
<dbReference type="InterPro" id="IPR000328">
    <property type="entry name" value="GP41-like"/>
</dbReference>
<evidence type="ECO:0000259" key="36">
    <source>
        <dbReference type="Pfam" id="PF00517"/>
    </source>
</evidence>
<protein>
    <recommendedName>
        <fullName evidence="32">Envelope glycoprotein gp160</fullName>
    </recommendedName>
    <alternativeName>
        <fullName evidence="32">Env polyprotein</fullName>
    </alternativeName>
    <component>
        <recommendedName>
            <fullName evidence="32">Surface protein gp120</fullName>
            <shortName evidence="32">SU</shortName>
        </recommendedName>
        <alternativeName>
            <fullName evidence="32">Glycoprotein 120</fullName>
            <shortName evidence="32">gp120</shortName>
        </alternativeName>
    </component>
    <component>
        <recommendedName>
            <fullName evidence="32">Transmembrane protein gp41</fullName>
            <shortName evidence="32">TM</shortName>
        </recommendedName>
        <alternativeName>
            <fullName evidence="32">Glycoprotein 41</fullName>
            <shortName evidence="32">gp41</shortName>
        </alternativeName>
    </component>
</protein>
<keyword evidence="22 32" id="KW-1133">Transmembrane helix</keyword>
<dbReference type="GO" id="GO:0039654">
    <property type="term" value="P:fusion of virus membrane with host endosome membrane"/>
    <property type="evidence" value="ECO:0007669"/>
    <property type="project" value="UniProtKB-UniRule"/>
</dbReference>
<accession>F5B1T0</accession>
<keyword evidence="20 32" id="KW-0261">Viral envelope protein</keyword>
<keyword evidence="27 32" id="KW-1015">Disulfide bond</keyword>
<keyword evidence="24 32" id="KW-0175">Coiled coil</keyword>
<evidence type="ECO:0000256" key="20">
    <source>
        <dbReference type="ARBA" id="ARBA00022879"/>
    </source>
</evidence>
<keyword evidence="23 32" id="KW-1039">Host endosome</keyword>
<dbReference type="GO" id="GO:0055036">
    <property type="term" value="C:virion membrane"/>
    <property type="evidence" value="ECO:0007669"/>
    <property type="project" value="UniProtKB-SubCell"/>
</dbReference>
<proteinExistence type="inferred from homology"/>
<dbReference type="GO" id="GO:0019082">
    <property type="term" value="P:viral protein processing"/>
    <property type="evidence" value="ECO:0007669"/>
    <property type="project" value="UniProtKB-UniRule"/>
</dbReference>
<comment type="subunit">
    <text evidence="32">The mature envelope protein (Env) consists of a homotrimer of non-covalently associated gp120-gp41 heterodimers. The resulting complex protrudes from the virus surface as a spike. There seems to be as few as 10 spikes on the average virion. Surface protein gp120 interacts with host CD4, CCR5 and CXCR4. Gp120 also interacts with the C-type lectins CD209/DC-SIGN and CLEC4M/DC-SIGNR (collectively referred to as DC-SIGN(R)). Gp120 and gp41 interact with GalCer. Gp120 interacts with host ITGA4/ITGB7 complex; on CD4+ T-cells, this interaction results in rapid activation of integrin ITGAL/LFA-1, which facilitates efficient cell-to-cell spreading of HIV-1. Gp120 interacts with cell-associated heparan sulfate; this interaction increases virus infectivity on permissive cells and may be involved in infection of CD4- cells.</text>
</comment>
<sequence>MRVRGMWRNGQPWGIWGILGFWMVMSCSVLGNLWVTVYYGVPVWKEAKTTLFCASDAKGYEREVHNVWATHACVPTDPNPQEMVLENVTENFNMWKNDMVDQMHEDIISLWDQSLKPCVKLTPLCVTLDCKYNVTVNNNTVNKNETDRRNCSFNITTEIKDKKQNVYALFYKLDIVPLNEDNSSYYRLINCNTSAITQACPKVSFDPIPIHYCAPAGYAILKCNNKTFNGTGPCHNVSTVQCTHGIKPVVSTQLLLNGSLAEEEIIIRSKNLTDNAKIIIVHLNESVEINCTRPGNNTSKSIRIGPGQTFYAANRIIGDIRQAHCNITRDQWNETLIQVGKKLAELFPNKTIKFNSSSGGDLEITTHSFTCGGEFFYCDTSGLFNGTYGTYNPNGTYNPSGNNTRSNSSITLPCRIRQIVNLWQEVGKAIYAPPIAGNITCRSNITGLLLLRDGGNTNATEEIFRPGGGDMRDNWRSELYKYKVVEIKPLGVAPTKAKRRVVEREKRAVGIGAVLLGFLGAAGSTMGAASITLTVQARQLLSGIVQQQSNLLRAIEAQQHMLQLTVWGIKQLQARVLAIERYLKDQQLLGIWGCSGKLICTTSVPWNSSWSHNKSLQDIWDNMTWMQWDKEINNYTNIIYRLLEESQNQQEQNEQDLLALDSWQNLWNWFSISKWLWYIKIFIMIVGGLIGLRIIFAVLSIVNRVRQGYSPLSFQTLTPSPRGPDRLGRIEEEGGEQDRDRSIRLVSGFLALAWDDLRSLCLFLYRHLRDFLLVIASSSLRGLQRGWEALKYLGNLVQYWGSEIKKSAISLFDTIAIAVAEGTDRIIEVIQRIYRAICNIPVRIRQGFEAALL</sequence>
<dbReference type="GO" id="GO:0020002">
    <property type="term" value="C:host cell plasma membrane"/>
    <property type="evidence" value="ECO:0007669"/>
    <property type="project" value="UniProtKB-SubCell"/>
</dbReference>
<comment type="subcellular location">
    <subcellularLocation>
        <location evidence="3">Host cell membrane</location>
        <topology evidence="3">Peripheral membrane protein</topology>
    </subcellularLocation>
    <subcellularLocation>
        <location evidence="1">Host cell membrane</location>
        <topology evidence="1">Single-pass type I membrane protein</topology>
    </subcellularLocation>
    <subcellularLocation>
        <location evidence="2">Host endosome membrane</location>
        <topology evidence="2">Peripheral membrane protein</topology>
    </subcellularLocation>
    <subcellularLocation>
        <location evidence="5">Host endosome membrane</location>
        <topology evidence="5">Single-pass type I membrane protein</topology>
    </subcellularLocation>
    <subcellularLocation>
        <location evidence="6">Virion membrane</location>
        <topology evidence="6">Peripheral membrane protein</topology>
    </subcellularLocation>
    <subcellularLocation>
        <location evidence="4">Virion membrane</location>
        <topology evidence="4">Single-pass type I membrane protein</topology>
    </subcellularLocation>
</comment>
<keyword evidence="14 32" id="KW-0812">Transmembrane</keyword>
<dbReference type="Gene3D" id="2.170.40.20">
    <property type="entry name" value="Human immunodeficiency virus 1, Gp160, envelope glycoprotein"/>
    <property type="match status" value="2"/>
</dbReference>
<dbReference type="GO" id="GO:0044175">
    <property type="term" value="C:host cell endosome membrane"/>
    <property type="evidence" value="ECO:0007669"/>
    <property type="project" value="UniProtKB-SubCell"/>
</dbReference>
<comment type="function">
    <text evidence="32">Surface protein gp120: Attaches the virus to the host lymphoid cell by binding to the primary receptor CD4. This interaction induces a structural rearrangement creating a high affinity binding site for a chemokine coreceptor like CXCR4 and/or CCR5. Acts as a ligand for CD209/DC-SIGN and CLEC4M/DC-SIGNR, which are respectively found on dendritic cells (DCs), and on endothelial cells of liver sinusoids and lymph node sinuses. These interactions allow capture of viral particles at mucosal surfaces by these cells and subsequent transmission to permissive cells. HIV subverts the migration properties of dendritic cells to gain access to CD4+ T-cells in lymph nodes. Virus transmission to permissive T-cells occurs either in trans (without DCs infection, through viral capture and transmission), or in cis (following DCs productive infection, through the usual CD4-gp120 interaction), thereby inducing a robust infection. In trans infection, bound virions remain infectious over days and it is proposed that they are not degraded, but protected in non-lysosomal acidic organelles within the DCs close to the cell membrane thus contributing to the viral infectious potential during DCs' migration from the periphery to the lymphoid tissues. On arrival at lymphoid tissues, intact virions recycle back to DCs' cell surface allowing virus transmission to CD4+ T-cells.</text>
</comment>
<evidence type="ECO:0000256" key="6">
    <source>
        <dbReference type="ARBA" id="ARBA00004650"/>
    </source>
</evidence>
<dbReference type="SUPFAM" id="SSF58069">
    <property type="entry name" value="Virus ectodomain"/>
    <property type="match status" value="1"/>
</dbReference>
<evidence type="ECO:0000256" key="2">
    <source>
        <dbReference type="ARBA" id="ARBA00004433"/>
    </source>
</evidence>
<gene>
    <name evidence="32 37" type="primary">env</name>
</gene>
<dbReference type="Pfam" id="PF00516">
    <property type="entry name" value="GP120"/>
    <property type="match status" value="1"/>
</dbReference>
<feature type="region of interest" description="Immunosuppression" evidence="32">
    <location>
        <begin position="570"/>
        <end position="588"/>
    </location>
</feature>
<dbReference type="GO" id="GO:0016020">
    <property type="term" value="C:membrane"/>
    <property type="evidence" value="ECO:0007669"/>
    <property type="project" value="UniProtKB-UniRule"/>
</dbReference>
<dbReference type="GO" id="GO:0075512">
    <property type="term" value="P:clathrin-dependent endocytosis of virus by host cell"/>
    <property type="evidence" value="ECO:0007669"/>
    <property type="project" value="UniProtKB-UniRule"/>
</dbReference>
<dbReference type="Gene3D" id="1.20.5.490">
    <property type="entry name" value="Single helix bin"/>
    <property type="match status" value="1"/>
</dbReference>
<organism evidence="37">
    <name type="scientific">Human immunodeficiency virus type 1</name>
    <name type="common">HIV-1</name>
    <dbReference type="NCBI Taxonomy" id="11676"/>
    <lineage>
        <taxon>Viruses</taxon>
        <taxon>Riboviria</taxon>
        <taxon>Pararnavirae</taxon>
        <taxon>Artverviricota</taxon>
        <taxon>Revtraviricetes</taxon>
        <taxon>Ortervirales</taxon>
        <taxon>Retroviridae</taxon>
        <taxon>Orthoretrovirinae</taxon>
        <taxon>Lentivirus</taxon>
        <taxon>Lentivirus humimdef1</taxon>
    </lineage>
</organism>
<comment type="function">
    <text evidence="32">Envelope glycoprotein gp160: Oligomerizes in the host endoplasmic reticulum into predominantly trimers. In a second time, gp160 transits in the host Golgi, where glycosylation is completed. The precursor is then proteolytically cleaved in the trans-Golgi and thereby activated by cellular furin or furin-like proteases to produce gp120 and gp41.</text>
</comment>
<feature type="disulfide bond" evidence="32">
    <location>
        <begin position="223"/>
        <end position="234"/>
    </location>
</feature>
<evidence type="ECO:0000256" key="31">
    <source>
        <dbReference type="ARBA" id="ARBA00023296"/>
    </source>
</evidence>
<keyword evidence="18 32" id="KW-0946">Virion</keyword>
<dbReference type="InterPro" id="IPR037527">
    <property type="entry name" value="Gp160"/>
</dbReference>
<comment type="domain">
    <text evidence="32">Some of the most genetically diverse regions of the viral genome are present in Env. They are called variable regions 1 through 5 (V1 through V5). Coreceptor usage of gp120 is determined mainly by the primary structure of the third variable region (V3) in the outer domain of gp120. The sequence of V3 determines which coreceptor, CCR5 and/or CXCR4 (corresponding to R5/macrophage, X4/T cell and R5X4/T cell and macrophage tropism), is used to trigger the fusion potential of the Env complex, and hence which cells the virus can infect. Binding to CCR5 involves a region adjacent in addition to V3.</text>
</comment>
<evidence type="ECO:0000256" key="22">
    <source>
        <dbReference type="ARBA" id="ARBA00022989"/>
    </source>
</evidence>
<organismHost>
    <name type="scientific">Homo sapiens</name>
    <name type="common">Human</name>
    <dbReference type="NCBI Taxonomy" id="9606"/>
</organismHost>
<comment type="subcellular location">
    <molecule>Surface protein gp120</molecule>
    <subcellularLocation>
        <location evidence="32">Virion membrane</location>
        <topology evidence="32">Peripheral membrane protein</topology>
    </subcellularLocation>
    <subcellularLocation>
        <location evidence="32">Host cell membrane</location>
        <topology evidence="32">Peripheral membrane protein</topology>
    </subcellularLocation>
    <subcellularLocation>
        <location evidence="32">Host endosome membrane</location>
        <topology evidence="32">Single-pass type I membrane protein</topology>
    </subcellularLocation>
    <text evidence="32">The surface protein is not anchored to the viral envelope, but associates with the extravirion surface through its binding to TM. It is probably concentrated at the site of budding and incorporated into the virions possibly by contacts between the cytoplasmic tail of Env and the N-terminus of Gag.</text>
</comment>
<evidence type="ECO:0000259" key="35">
    <source>
        <dbReference type="Pfam" id="PF00516"/>
    </source>
</evidence>
<feature type="disulfide bond" evidence="32">
    <location>
        <begin position="594"/>
        <end position="600"/>
    </location>
</feature>
<feature type="chain" id="PRO_5023289132" description="Envelope glycoprotein gp160" evidence="32">
    <location>
        <begin position="32"/>
        <end position="853"/>
    </location>
</feature>
<keyword evidence="13 32" id="KW-0165">Cleavage on pair of basic residues</keyword>
<keyword evidence="25 32" id="KW-0472">Membrane</keyword>
<evidence type="ECO:0000256" key="19">
    <source>
        <dbReference type="ARBA" id="ARBA00022870"/>
    </source>
</evidence>
<feature type="short sequence motif" description="Di-leucine internalization motif" evidence="32">
    <location>
        <begin position="852"/>
        <end position="853"/>
    </location>
</feature>
<evidence type="ECO:0000256" key="3">
    <source>
        <dbReference type="ARBA" id="ARBA00004505"/>
    </source>
</evidence>
<dbReference type="SUPFAM" id="SSF56502">
    <property type="entry name" value="gp120 core"/>
    <property type="match status" value="2"/>
</dbReference>
<evidence type="ECO:0000256" key="17">
    <source>
        <dbReference type="ARBA" id="ARBA00022804"/>
    </source>
</evidence>
<feature type="region of interest" description="V5" evidence="32">
    <location>
        <begin position="457"/>
        <end position="467"/>
    </location>
</feature>
<dbReference type="GO" id="GO:0019062">
    <property type="term" value="P:virion attachment to host cell"/>
    <property type="evidence" value="ECO:0007669"/>
    <property type="project" value="UniProtKB-UniRule"/>
</dbReference>
<evidence type="ECO:0000256" key="12">
    <source>
        <dbReference type="ARBA" id="ARBA00022595"/>
    </source>
</evidence>
<dbReference type="Pfam" id="PF00517">
    <property type="entry name" value="GP41"/>
    <property type="match status" value="1"/>
</dbReference>
<feature type="site" description="Cleavage; by host furin" evidence="32">
    <location>
        <begin position="507"/>
        <end position="508"/>
    </location>
</feature>
<feature type="region of interest" description="Disordered" evidence="34">
    <location>
        <begin position="716"/>
        <end position="735"/>
    </location>
</feature>
<keyword evidence="9 32" id="KW-1032">Host cell membrane</keyword>
<keyword evidence="26 32" id="KW-0564">Palmitate</keyword>
<feature type="region of interest" description="CD4-binding loop" evidence="32">
    <location>
        <begin position="357"/>
        <end position="367"/>
    </location>
</feature>
<feature type="chain" id="PRO_5023289131" description="Transmembrane protein gp41" evidence="32">
    <location>
        <begin position="508"/>
        <end position="853"/>
    </location>
</feature>
<reference evidence="37" key="2">
    <citation type="journal article" date="2011" name="J. Virol.">
        <title>Origin and evolution of HIV-1 in breast milk determined by single-genome amplification and sequencing.</title>
        <authorList>
            <consortium name="Center for HIV/AIDS Vaccine Immunology A0167854"/>
            <person name="Salazar-Gonzalez J.F."/>
            <person name="Salazar M.G."/>
            <person name="Learn G.H."/>
            <person name="Fouda G.G."/>
            <person name="Kang H.H."/>
            <person name="Mahlokozera T."/>
            <person name="Wilks A.B."/>
            <person name="Lovingood R.V."/>
            <person name="Stacey A."/>
            <person name="Kalilani L."/>
            <person name="Meshnick S.R."/>
            <person name="Borrow P."/>
            <person name="Montefiori D.C."/>
            <person name="Denny T.N."/>
            <person name="Letvin N.L."/>
            <person name="Shaw G.M."/>
            <person name="Hahn B.H."/>
            <person name="Permar S.R."/>
        </authorList>
    </citation>
    <scope>NUCLEOTIDE SEQUENCE</scope>
    <source>
        <strain evidence="37">4403wk12H2</strain>
    </source>
</reference>
<feature type="region of interest" description="MPER; binding to GalCer" evidence="32">
    <location>
        <begin position="659"/>
        <end position="680"/>
    </location>
</feature>
<dbReference type="PROSITE" id="PS51257">
    <property type="entry name" value="PROKAR_LIPOPROTEIN"/>
    <property type="match status" value="1"/>
</dbReference>
<dbReference type="InterPro" id="IPR000777">
    <property type="entry name" value="HIV1_Gp120"/>
</dbReference>
<evidence type="ECO:0000256" key="32">
    <source>
        <dbReference type="HAMAP-Rule" id="MF_04083"/>
    </source>
</evidence>
<keyword evidence="10 32" id="KW-1165">Clathrin-mediated endocytosis of virus by host</keyword>
<evidence type="ECO:0000256" key="5">
    <source>
        <dbReference type="ARBA" id="ARBA00004578"/>
    </source>
</evidence>
<comment type="domain">
    <text evidence="32">The membrane proximal external region (MPER) present in gp41 is a tryptophan-rich region recognized by the antibodies 2F5, Z13, and 4E10. MPER seems to play a role in fusion.</text>
</comment>
<dbReference type="FunFam" id="1.10.287.210:FF:000001">
    <property type="entry name" value="Envelope glycoprotein gp160"/>
    <property type="match status" value="1"/>
</dbReference>
<evidence type="ECO:0000256" key="25">
    <source>
        <dbReference type="ARBA" id="ARBA00023136"/>
    </source>
</evidence>
<feature type="topological domain" description="Cytoplasmic" evidence="32">
    <location>
        <begin position="703"/>
        <end position="853"/>
    </location>
</feature>
<comment type="similarity">
    <text evidence="32">Belongs to the HIV-1 env protein family.</text>
</comment>
<comment type="PTM">
    <text evidence="32">Highly glycosylated by host. The high number of glycan on the protein is reffered to as 'glycan shield' because it contributes to hide protein sequence from adaptive immune system.</text>
</comment>
<evidence type="ECO:0000256" key="14">
    <source>
        <dbReference type="ARBA" id="ARBA00022692"/>
    </source>
</evidence>
<keyword evidence="12 32" id="KW-1162">Viral penetration into host cytoplasm</keyword>
<dbReference type="HAMAP" id="MF_04083">
    <property type="entry name" value="HIV_ENV"/>
    <property type="match status" value="1"/>
</dbReference>
<dbReference type="FunFam" id="2.170.40.20:FF:000004">
    <property type="entry name" value="Envelope glycoprotein gp160"/>
    <property type="match status" value="1"/>
</dbReference>
<feature type="transmembrane region" description="Helical" evidence="33">
    <location>
        <begin position="675"/>
        <end position="702"/>
    </location>
</feature>
<evidence type="ECO:0000256" key="18">
    <source>
        <dbReference type="ARBA" id="ARBA00022844"/>
    </source>
</evidence>
<evidence type="ECO:0000256" key="26">
    <source>
        <dbReference type="ARBA" id="ARBA00023139"/>
    </source>
</evidence>
<keyword evidence="28 32" id="KW-0325">Glycoprotein</keyword>
<comment type="subcellular location">
    <molecule>Transmembrane protein gp41</molecule>
    <subcellularLocation>
        <location evidence="32">Virion membrane</location>
        <topology evidence="32">Single-pass type I membrane protein</topology>
    </subcellularLocation>
    <subcellularLocation>
        <location evidence="32">Host cell membrane</location>
        <topology evidence="32">Single-pass type I membrane protein</topology>
    </subcellularLocation>
    <subcellularLocation>
        <location evidence="32">Host endosome membrane</location>
        <topology evidence="32">Single-pass type I membrane protein</topology>
    </subcellularLocation>
    <text evidence="32">It is probably concentrated at the site of budding and incorporated into the virions possibly by contacts between the cytoplasmic tail of Env and the N-terminus of Gag.</text>
</comment>
<reference evidence="37" key="1">
    <citation type="submission" date="2010-11" db="EMBL/GenBank/DDBJ databases">
        <authorList>
            <person name="Salazar-Gonzalez J."/>
            <person name="Salazar M."/>
            <person name="Learn G."/>
            <person name="Fouda G."/>
            <person name="Kang H."/>
            <person name="Mahlokozera T."/>
            <person name="Wilk A."/>
            <person name="Lovingood R."/>
            <person name="Stacey A."/>
            <person name="Kalilani L."/>
            <person name="Meshnick S."/>
            <person name="Borrow P."/>
            <person name="Montefiori D."/>
            <person name="Denny T."/>
            <person name="Letvin N."/>
            <person name="Shaw G."/>
            <person name="Hahn B."/>
            <person name="Permar S."/>
        </authorList>
    </citation>
    <scope>NUCLEOTIDE SEQUENCE</scope>
    <source>
        <strain evidence="37">4403wk12H2</strain>
    </source>
</reference>
<comment type="miscellaneous">
    <text evidence="32">Inhibitors targeting HIV-1 viral envelope proteins are used as antiretroviral drugs. Attachment of virions to the cell surface via non-specific interactions and CD4 binding can be blocked by inhibitors that include cyanovirin-N, cyclotriazadisulfonamide analogs, PRO 2000, TNX 355 and PRO 542. In addition, BMS 806 can block CD4-induced conformational changes. Env interactions with the coreceptor molecules can be targeted by CCR5 antagonists including SCH-D, maraviroc (UK 427857) and aplaviroc (GW 873140), and the CXCR4 antagonist AMD 070. Fusion of viral and cellular membranes can be inhibited by peptides such as enfuvirtide and tifuvirtide (T 1249). Resistance to inhibitors associated with mutations in Env are observed. Most of the time, single mutations confer only a modest reduction in drug susceptibility. Combination of several mutations is usually required to develop a high-level drug resistance.</text>
</comment>
<dbReference type="GO" id="GO:0005198">
    <property type="term" value="F:structural molecule activity"/>
    <property type="evidence" value="ECO:0007669"/>
    <property type="project" value="UniProtKB-UniRule"/>
</dbReference>